<gene>
    <name evidence="1" type="primary">HUL4</name>
    <name evidence="1" type="ORF">LOY88_006162</name>
</gene>
<sequence length="1205" mass="134748">MASRASGAGAAPETVSEAGCDNDDDDDDALLAHQHHQHHHAHDHHNHHRTVAAAELARPPPMARRSHSRSLSNPFPALFRSKRAVSASRDPFPDGGSTSTCSDDDNDINNNDAAPPLARSASPARRRRAASSSRPPPPPPADSRAVRRCCTCGHANAFVAGRKGFRCAKCTTMNDLAPAYPSLRPQAPACESVSPDVCISVEKTRRIIESCMLSFLHAQLDVLEPRPPLGRRRGVSESHLSSYSGPRAASNGAIRPLAASQAHHHPTNDDDPARTARQGTISQPGSIPGAIKRKPLPSTAAVPSFSYAPQRPGQATDDARQSSRPQGRVFRALEEYLYTSLDGCDMLNNSFLAIGSRHPRAASEGSPIRKADVHCSQAPTSLQLDGKSFPLANIAENGNECSGNRPVRHKSTNGHQNPKPSTSQTGFVSSKSPHINWSELAEWYYLILHAGDSWNALWQRMKPAEPDALPKWEAVSLSLLEEMFSESQFRLRMVLLRATEKLLLRPRRPLERPEDTRFLLIILANPLLYPGSYSSWKLPRKLLVPPRANDSMVNGNSTAPTSEPSSSQKYSGINFNKVVESSDRRFVVVKRTIGLLSNLSSECHHLLISWFSRLSETHFRQLVDLIGSFVTYRLNRGKKRRPSKSQTLGENIEELVPTFSSANTVMPAQLHSALQRDNPSSKPPKTDHTTVVYSDDWQLKAAARVMSLLFQANTSTQRRRPEQRLSPDSSPNATHAMIPISTFYNMLLDYSDLIADFETWESRSGKFTFCQYSFFLSIWAKISILEHDARRQMEAKAREVFFDNILGRRGGSQYLVLKIRRECLVEDSLSRVSEVIGSSAGDIKKGLRIEFVGEEGVDAGGLRKEWFLLLVREVFDPLHGKVSSPYSNVRCRSANHQLAGLFLYDEDSQYCYFNPHCFESSEQFFLVGVVLGLAIYNSTILDVALPPFAYRKLLASARVADVPTLSIPSQPFRCTLEDLAEYRPALARGLRQLLEYDGDVEETFCRDFVVQVERYGETVEVPLCPGGEKRPVTNSNRREFVDLYVKYVLNKAVSRQFEPFKRGFFTICGGNALHLFRPEEIELLVRGSDQALDISSLRAVAKYDNWQVANPEKEPVVKWFWDFFSRISPRDQRKVLGFITGSDRIPAMGETSLGIRILCLGQDSERFPIARTCFNMLSLYRYRTRQKFESKLWRAVVESEGFGLK</sequence>
<comment type="caution">
    <text evidence="1">The sequence shown here is derived from an EMBL/GenBank/DDBJ whole genome shotgun (WGS) entry which is preliminary data.</text>
</comment>
<organism evidence="1">
    <name type="scientific">Ophidiomyces ophidiicola</name>
    <dbReference type="NCBI Taxonomy" id="1387563"/>
    <lineage>
        <taxon>Eukaryota</taxon>
        <taxon>Fungi</taxon>
        <taxon>Dikarya</taxon>
        <taxon>Ascomycota</taxon>
        <taxon>Pezizomycotina</taxon>
        <taxon>Eurotiomycetes</taxon>
        <taxon>Eurotiomycetidae</taxon>
        <taxon>Onygenales</taxon>
        <taxon>Onygenaceae</taxon>
        <taxon>Ophidiomyces</taxon>
    </lineage>
</organism>
<reference evidence="1" key="1">
    <citation type="journal article" date="2022" name="bioRxiv">
        <title>Population genetic analysis of Ophidiomyces ophidiicola, the causative agent of snake fungal disease, indicates recent introductions to the USA.</title>
        <authorList>
            <person name="Ladner J.T."/>
            <person name="Palmer J.M."/>
            <person name="Ettinger C.L."/>
            <person name="Stajich J.E."/>
            <person name="Farrell T.M."/>
            <person name="Glorioso B.M."/>
            <person name="Lawson B."/>
            <person name="Price S.J."/>
            <person name="Stengle A.G."/>
            <person name="Grear D.A."/>
            <person name="Lorch J.M."/>
        </authorList>
    </citation>
    <scope>NUCLEOTIDE SEQUENCE</scope>
    <source>
        <strain evidence="1">NWHC 24266-5</strain>
    </source>
</reference>
<keyword evidence="1" id="KW-0012">Acyltransferase</keyword>
<dbReference type="EMBL" id="JALBCA010000132">
    <property type="protein sequence ID" value="KAI2382292.1"/>
    <property type="molecule type" value="Genomic_DNA"/>
</dbReference>
<proteinExistence type="predicted"/>
<accession>A0ACB8UPA7</accession>
<name>A0ACB8UPA7_9EURO</name>
<keyword evidence="1" id="KW-0808">Transferase</keyword>
<protein>
    <submittedName>
        <fullName evidence="1">E3 ubiquitin-protein ligase</fullName>
        <ecNumber evidence="1">2.3.2.26</ecNumber>
    </submittedName>
</protein>
<evidence type="ECO:0000313" key="1">
    <source>
        <dbReference type="EMBL" id="KAI2382292.1"/>
    </source>
</evidence>
<dbReference type="EC" id="2.3.2.26" evidence="1"/>